<comment type="caution">
    <text evidence="2">The sequence shown here is derived from an EMBL/GenBank/DDBJ whole genome shotgun (WGS) entry which is preliminary data.</text>
</comment>
<evidence type="ECO:0000313" key="3">
    <source>
        <dbReference type="Proteomes" id="UP000004095"/>
    </source>
</evidence>
<dbReference type="EMBL" id="AAWS01000011">
    <property type="protein sequence ID" value="EAY29268.1"/>
    <property type="molecule type" value="Genomic_DNA"/>
</dbReference>
<accession>A1ZJG5</accession>
<name>A1ZJG5_MICM2</name>
<evidence type="ECO:0000256" key="1">
    <source>
        <dbReference type="SAM" id="Phobius"/>
    </source>
</evidence>
<dbReference type="RefSeq" id="WP_002696212.1">
    <property type="nucleotide sequence ID" value="NZ_AAWS01000011.1"/>
</dbReference>
<keyword evidence="1" id="KW-0812">Transmembrane</keyword>
<gene>
    <name evidence="2" type="ORF">M23134_01322</name>
</gene>
<feature type="transmembrane region" description="Helical" evidence="1">
    <location>
        <begin position="91"/>
        <end position="109"/>
    </location>
</feature>
<proteinExistence type="predicted"/>
<dbReference type="AlphaFoldDB" id="A1ZJG5"/>
<keyword evidence="1" id="KW-1133">Transmembrane helix</keyword>
<protein>
    <submittedName>
        <fullName evidence="2">Uncharacterized protein</fullName>
    </submittedName>
</protein>
<organism evidence="2 3">
    <name type="scientific">Microscilla marina ATCC 23134</name>
    <dbReference type="NCBI Taxonomy" id="313606"/>
    <lineage>
        <taxon>Bacteria</taxon>
        <taxon>Pseudomonadati</taxon>
        <taxon>Bacteroidota</taxon>
        <taxon>Cytophagia</taxon>
        <taxon>Cytophagales</taxon>
        <taxon>Microscillaceae</taxon>
        <taxon>Microscilla</taxon>
    </lineage>
</organism>
<keyword evidence="3" id="KW-1185">Reference proteome</keyword>
<evidence type="ECO:0000313" key="2">
    <source>
        <dbReference type="EMBL" id="EAY29268.1"/>
    </source>
</evidence>
<dbReference type="Proteomes" id="UP000004095">
    <property type="component" value="Unassembled WGS sequence"/>
</dbReference>
<keyword evidence="1" id="KW-0472">Membrane</keyword>
<reference evidence="2 3" key="1">
    <citation type="submission" date="2007-01" db="EMBL/GenBank/DDBJ databases">
        <authorList>
            <person name="Haygood M."/>
            <person name="Podell S."/>
            <person name="Anderson C."/>
            <person name="Hopkinson B."/>
            <person name="Roe K."/>
            <person name="Barbeau K."/>
            <person name="Gaasterland T."/>
            <person name="Ferriera S."/>
            <person name="Johnson J."/>
            <person name="Kravitz S."/>
            <person name="Beeson K."/>
            <person name="Sutton G."/>
            <person name="Rogers Y.-H."/>
            <person name="Friedman R."/>
            <person name="Frazier M."/>
            <person name="Venter J.C."/>
        </authorList>
    </citation>
    <scope>NUCLEOTIDE SEQUENCE [LARGE SCALE GENOMIC DNA]</scope>
    <source>
        <strain evidence="2 3">ATCC 23134</strain>
    </source>
</reference>
<sequence length="137" mass="15509">MDQTLYNLLVASFDRDLSDEEQTALNQGLERSEDLRREKIALQNLRKLTAAQSPEFAPFFAGRVMHKIDTLQTQPKEPALAKWLTKMFPKVALSGMAVIVLLIINTYFMEGSFSLDTLLGISEVAAEDADYFLMENF</sequence>